<dbReference type="Pfam" id="PF00067">
    <property type="entry name" value="p450"/>
    <property type="match status" value="1"/>
</dbReference>
<comment type="caution">
    <text evidence="5">The sequence shown here is derived from an EMBL/GenBank/DDBJ whole genome shotgun (WGS) entry which is preliminary data.</text>
</comment>
<dbReference type="Gene3D" id="1.10.630.10">
    <property type="entry name" value="Cytochrome P450"/>
    <property type="match status" value="1"/>
</dbReference>
<dbReference type="InterPro" id="IPR001128">
    <property type="entry name" value="Cyt_P450"/>
</dbReference>
<keyword evidence="4" id="KW-0408">Iron</keyword>
<keyword evidence="4" id="KW-0560">Oxidoreductase</keyword>
<keyword evidence="2 4" id="KW-0349">Heme</keyword>
<dbReference type="InterPro" id="IPR002397">
    <property type="entry name" value="Cyt_P450_B"/>
</dbReference>
<evidence type="ECO:0000256" key="4">
    <source>
        <dbReference type="RuleBase" id="RU000461"/>
    </source>
</evidence>
<evidence type="ECO:0000256" key="1">
    <source>
        <dbReference type="ARBA" id="ARBA00010617"/>
    </source>
</evidence>
<organism evidence="5 6">
    <name type="scientific">Paenibacillus tundrae</name>
    <dbReference type="NCBI Taxonomy" id="528187"/>
    <lineage>
        <taxon>Bacteria</taxon>
        <taxon>Bacillati</taxon>
        <taxon>Bacillota</taxon>
        <taxon>Bacilli</taxon>
        <taxon>Bacillales</taxon>
        <taxon>Paenibacillaceae</taxon>
        <taxon>Paenibacillus</taxon>
    </lineage>
</organism>
<name>A0ABT9W8E5_9BACL</name>
<dbReference type="CDD" id="cd11032">
    <property type="entry name" value="P450_EryK-like"/>
    <property type="match status" value="1"/>
</dbReference>
<sequence>MSKEVISVPAITQFNTRSEEFFPLEWYKKMLNDNPIYYHEETDCWNVFRYDDVKKVLSDHEFFSAEGTRTILEVGAKNKEGAIPEKVSISSMDPPRHQKYRSLMSAAFTPRSLKNWEPRIQQVIQNVLNNIESNTTIDIVETYASPIPSMVMADLLGVPLEDSHLFKKWVDVLFQPSDNGDKDELEKKKQIAAKEYFQHIYPIVVRKRADPGEDIISDLLAVELDNEKFTDDEVVRTTMLLLGAGIETTSHMISSMFYSLLYDDTTLYGQLKKQPDLVPNTVEEMLRYRFQISKRHRTVKQDNEVLGVRLKKGDLVIAWMSAANMDEHMFERPFELDIHRKNNKRNLTFGIGPHFCLGAPLARLELNIALTTFLQRFSEIRPVESFHLEDNLATSAPGQSLIRLPLHVI</sequence>
<dbReference type="RefSeq" id="WP_307213363.1">
    <property type="nucleotide sequence ID" value="NZ_JAUSTI010000002.1"/>
</dbReference>
<evidence type="ECO:0000256" key="3">
    <source>
        <dbReference type="ARBA" id="ARBA00023033"/>
    </source>
</evidence>
<evidence type="ECO:0000313" key="6">
    <source>
        <dbReference type="Proteomes" id="UP001233836"/>
    </source>
</evidence>
<dbReference type="EMBL" id="JAUSTI010000002">
    <property type="protein sequence ID" value="MDQ0169352.1"/>
    <property type="molecule type" value="Genomic_DNA"/>
</dbReference>
<comment type="similarity">
    <text evidence="1 4">Belongs to the cytochrome P450 family.</text>
</comment>
<dbReference type="Proteomes" id="UP001233836">
    <property type="component" value="Unassembled WGS sequence"/>
</dbReference>
<reference evidence="5 6" key="1">
    <citation type="submission" date="2023-07" db="EMBL/GenBank/DDBJ databases">
        <title>Sorghum-associated microbial communities from plants grown in Nebraska, USA.</title>
        <authorList>
            <person name="Schachtman D."/>
        </authorList>
    </citation>
    <scope>NUCLEOTIDE SEQUENCE [LARGE SCALE GENOMIC DNA]</scope>
    <source>
        <strain evidence="5 6">DS1314</strain>
    </source>
</reference>
<dbReference type="InterPro" id="IPR036396">
    <property type="entry name" value="Cyt_P450_sf"/>
</dbReference>
<dbReference type="PANTHER" id="PTHR46696:SF1">
    <property type="entry name" value="CYTOCHROME P450 YJIB-RELATED"/>
    <property type="match status" value="1"/>
</dbReference>
<keyword evidence="6" id="KW-1185">Reference proteome</keyword>
<gene>
    <name evidence="5" type="ORF">J2T19_000792</name>
</gene>
<evidence type="ECO:0000313" key="5">
    <source>
        <dbReference type="EMBL" id="MDQ0169352.1"/>
    </source>
</evidence>
<dbReference type="PRINTS" id="PR00359">
    <property type="entry name" value="BP450"/>
</dbReference>
<proteinExistence type="inferred from homology"/>
<dbReference type="PRINTS" id="PR00385">
    <property type="entry name" value="P450"/>
</dbReference>
<keyword evidence="4" id="KW-0479">Metal-binding</keyword>
<dbReference type="PROSITE" id="PS00086">
    <property type="entry name" value="CYTOCHROME_P450"/>
    <property type="match status" value="1"/>
</dbReference>
<evidence type="ECO:0000256" key="2">
    <source>
        <dbReference type="ARBA" id="ARBA00022617"/>
    </source>
</evidence>
<dbReference type="PANTHER" id="PTHR46696">
    <property type="entry name" value="P450, PUTATIVE (EUROFUNG)-RELATED"/>
    <property type="match status" value="1"/>
</dbReference>
<keyword evidence="3 4" id="KW-0503">Monooxygenase</keyword>
<dbReference type="SUPFAM" id="SSF48264">
    <property type="entry name" value="Cytochrome P450"/>
    <property type="match status" value="1"/>
</dbReference>
<dbReference type="InterPro" id="IPR017972">
    <property type="entry name" value="Cyt_P450_CS"/>
</dbReference>
<accession>A0ABT9W8E5</accession>
<protein>
    <submittedName>
        <fullName evidence="5">Cytochrome P450</fullName>
    </submittedName>
</protein>